<dbReference type="RefSeq" id="XP_067523232.1">
    <property type="nucleotide sequence ID" value="XM_067667131.1"/>
</dbReference>
<sequence length="86" mass="9552">MATKPLSPLKLHTKENSRVLRSSTTVVANYLITNLDAQDTSSVEEMVDKEVRQDMVVNRSQERAEEVEVVGNKISIGILNVVKIKG</sequence>
<dbReference type="InParanoid" id="I1CHA6"/>
<dbReference type="AlphaFoldDB" id="I1CHA6"/>
<evidence type="ECO:0000313" key="2">
    <source>
        <dbReference type="Proteomes" id="UP000009138"/>
    </source>
</evidence>
<protein>
    <submittedName>
        <fullName evidence="1">Uncharacterized protein</fullName>
    </submittedName>
</protein>
<reference evidence="1 2" key="1">
    <citation type="journal article" date="2009" name="PLoS Genet.">
        <title>Genomic analysis of the basal lineage fungus Rhizopus oryzae reveals a whole-genome duplication.</title>
        <authorList>
            <person name="Ma L.-J."/>
            <person name="Ibrahim A.S."/>
            <person name="Skory C."/>
            <person name="Grabherr M.G."/>
            <person name="Burger G."/>
            <person name="Butler M."/>
            <person name="Elias M."/>
            <person name="Idnurm A."/>
            <person name="Lang B.F."/>
            <person name="Sone T."/>
            <person name="Abe A."/>
            <person name="Calvo S.E."/>
            <person name="Corrochano L.M."/>
            <person name="Engels R."/>
            <person name="Fu J."/>
            <person name="Hansberg W."/>
            <person name="Kim J.-M."/>
            <person name="Kodira C.D."/>
            <person name="Koehrsen M.J."/>
            <person name="Liu B."/>
            <person name="Miranda-Saavedra D."/>
            <person name="O'Leary S."/>
            <person name="Ortiz-Castellanos L."/>
            <person name="Poulter R."/>
            <person name="Rodriguez-Romero J."/>
            <person name="Ruiz-Herrera J."/>
            <person name="Shen Y.-Q."/>
            <person name="Zeng Q."/>
            <person name="Galagan J."/>
            <person name="Birren B.W."/>
            <person name="Cuomo C.A."/>
            <person name="Wickes B.L."/>
        </authorList>
    </citation>
    <scope>NUCLEOTIDE SEQUENCE [LARGE SCALE GENOMIC DNA]</scope>
    <source>
        <strain evidence="2">RA 99-880 / ATCC MYA-4621 / FGSC 9543 / NRRL 43880</strain>
    </source>
</reference>
<dbReference type="EMBL" id="CH476741">
    <property type="protein sequence ID" value="EIE87836.1"/>
    <property type="molecule type" value="Genomic_DNA"/>
</dbReference>
<organism evidence="1 2">
    <name type="scientific">Rhizopus delemar (strain RA 99-880 / ATCC MYA-4621 / FGSC 9543 / NRRL 43880)</name>
    <name type="common">Mucormycosis agent</name>
    <name type="synonym">Rhizopus arrhizus var. delemar</name>
    <dbReference type="NCBI Taxonomy" id="246409"/>
    <lineage>
        <taxon>Eukaryota</taxon>
        <taxon>Fungi</taxon>
        <taxon>Fungi incertae sedis</taxon>
        <taxon>Mucoromycota</taxon>
        <taxon>Mucoromycotina</taxon>
        <taxon>Mucoromycetes</taxon>
        <taxon>Mucorales</taxon>
        <taxon>Mucorineae</taxon>
        <taxon>Rhizopodaceae</taxon>
        <taxon>Rhizopus</taxon>
    </lineage>
</organism>
<evidence type="ECO:0000313" key="1">
    <source>
        <dbReference type="EMBL" id="EIE87836.1"/>
    </source>
</evidence>
<accession>I1CHA6</accession>
<name>I1CHA6_RHIO9</name>
<dbReference type="VEuPathDB" id="FungiDB:RO3G_12547"/>
<proteinExistence type="predicted"/>
<dbReference type="Proteomes" id="UP000009138">
    <property type="component" value="Unassembled WGS sequence"/>
</dbReference>
<gene>
    <name evidence="1" type="ORF">RO3G_12547</name>
</gene>
<keyword evidence="2" id="KW-1185">Reference proteome</keyword>
<dbReference type="GeneID" id="93619512"/>